<dbReference type="InterPro" id="IPR036412">
    <property type="entry name" value="HAD-like_sf"/>
</dbReference>
<organism evidence="1 2">
    <name type="scientific">Bifidobacterium choerinum</name>
    <dbReference type="NCBI Taxonomy" id="35760"/>
    <lineage>
        <taxon>Bacteria</taxon>
        <taxon>Bacillati</taxon>
        <taxon>Actinomycetota</taxon>
        <taxon>Actinomycetes</taxon>
        <taxon>Bifidobacteriales</taxon>
        <taxon>Bifidobacteriaceae</taxon>
        <taxon>Bifidobacterium</taxon>
    </lineage>
</organism>
<dbReference type="Proteomes" id="UP000028995">
    <property type="component" value="Unassembled WGS sequence"/>
</dbReference>
<reference evidence="1 2" key="1">
    <citation type="submission" date="2014-03" db="EMBL/GenBank/DDBJ databases">
        <title>Genomics of Bifidobacteria.</title>
        <authorList>
            <person name="Ventura M."/>
            <person name="Milani C."/>
            <person name="Lugli G.A."/>
        </authorList>
    </citation>
    <scope>NUCLEOTIDE SEQUENCE [LARGE SCALE GENOMIC DNA]</scope>
    <source>
        <strain evidence="1 2">LMG 10510</strain>
    </source>
</reference>
<name>A0A087AFR7_9BIFI</name>
<dbReference type="EMBL" id="JGYU01000004">
    <property type="protein sequence ID" value="KFI57617.1"/>
    <property type="molecule type" value="Genomic_DNA"/>
</dbReference>
<dbReference type="InterPro" id="IPR023214">
    <property type="entry name" value="HAD_sf"/>
</dbReference>
<sequence length="210" mass="23328">MADARPITDVVFDFCGVLVDWQCHCALDGHVDAALVERICADDDPCGFFHYEDLMDGGMRLDDVLPIVEREHGKDIAGIYRYYIEHYGDALPAMVLGMEGLLRDLKAAGVHVWGLTNWAEETFHFAFERFPQLEELLEGTVVSGVERLHKPEAPIYRLAEERFSLDPATTAFVDDTAKNVVGAEALGWRGVRFTDADGARDALRTLGAAI</sequence>
<accession>A0A087AFR7</accession>
<dbReference type="InterPro" id="IPR006439">
    <property type="entry name" value="HAD-SF_hydro_IA"/>
</dbReference>
<dbReference type="Pfam" id="PF00702">
    <property type="entry name" value="Hydrolase"/>
    <property type="match status" value="1"/>
</dbReference>
<dbReference type="NCBIfam" id="TIGR01509">
    <property type="entry name" value="HAD-SF-IA-v3"/>
    <property type="match status" value="1"/>
</dbReference>
<dbReference type="PRINTS" id="PR00413">
    <property type="entry name" value="HADHALOGNASE"/>
</dbReference>
<dbReference type="Gene3D" id="3.40.50.1000">
    <property type="entry name" value="HAD superfamily/HAD-like"/>
    <property type="match status" value="1"/>
</dbReference>
<dbReference type="OrthoDB" id="9797415at2"/>
<dbReference type="PANTHER" id="PTHR43611:SF3">
    <property type="entry name" value="FLAVIN MONONUCLEOTIDE HYDROLASE 1, CHLOROPLATIC"/>
    <property type="match status" value="1"/>
</dbReference>
<evidence type="ECO:0000313" key="1">
    <source>
        <dbReference type="EMBL" id="KFI57617.1"/>
    </source>
</evidence>
<comment type="caution">
    <text evidence="1">The sequence shown here is derived from an EMBL/GenBank/DDBJ whole genome shotgun (WGS) entry which is preliminary data.</text>
</comment>
<dbReference type="eggNOG" id="COG1011">
    <property type="taxonomic scope" value="Bacteria"/>
</dbReference>
<dbReference type="STRING" id="35760.BCHO_1103"/>
<dbReference type="GO" id="GO:0016787">
    <property type="term" value="F:hydrolase activity"/>
    <property type="evidence" value="ECO:0007669"/>
    <property type="project" value="UniProtKB-KW"/>
</dbReference>
<keyword evidence="1" id="KW-0378">Hydrolase</keyword>
<dbReference type="CDD" id="cd02603">
    <property type="entry name" value="HAD_sEH-N_like"/>
    <property type="match status" value="1"/>
</dbReference>
<dbReference type="PANTHER" id="PTHR43611">
    <property type="entry name" value="ALPHA-D-GLUCOSE 1-PHOSPHATE PHOSPHATASE"/>
    <property type="match status" value="1"/>
</dbReference>
<gene>
    <name evidence="1" type="ORF">BCHO_1103</name>
</gene>
<keyword evidence="2" id="KW-1185">Reference proteome</keyword>
<dbReference type="AlphaFoldDB" id="A0A087AFR7"/>
<dbReference type="SUPFAM" id="SSF56784">
    <property type="entry name" value="HAD-like"/>
    <property type="match status" value="1"/>
</dbReference>
<evidence type="ECO:0000313" key="2">
    <source>
        <dbReference type="Proteomes" id="UP000028995"/>
    </source>
</evidence>
<dbReference type="RefSeq" id="WP_024541338.1">
    <property type="nucleotide sequence ID" value="NZ_JGYU01000004.1"/>
</dbReference>
<protein>
    <submittedName>
        <fullName evidence="1">HAD family hydrolase</fullName>
    </submittedName>
</protein>
<proteinExistence type="predicted"/>